<evidence type="ECO:0000256" key="2">
    <source>
        <dbReference type="ARBA" id="ARBA00004123"/>
    </source>
</evidence>
<evidence type="ECO:0000256" key="7">
    <source>
        <dbReference type="ARBA" id="ARBA00022695"/>
    </source>
</evidence>
<evidence type="ECO:0000256" key="4">
    <source>
        <dbReference type="ARBA" id="ARBA00020399"/>
    </source>
</evidence>
<feature type="region of interest" description="Disordered" evidence="16">
    <location>
        <begin position="767"/>
        <end position="813"/>
    </location>
</feature>
<evidence type="ECO:0000256" key="15">
    <source>
        <dbReference type="ARBA" id="ARBA00081902"/>
    </source>
</evidence>
<comment type="similarity">
    <text evidence="3">Belongs to the DNA polymerase type-Y family.</text>
</comment>
<dbReference type="GO" id="GO:0005634">
    <property type="term" value="C:nucleus"/>
    <property type="evidence" value="ECO:0007669"/>
    <property type="project" value="UniProtKB-SubCell"/>
</dbReference>
<dbReference type="FunFam" id="3.30.70.270:FF:000040">
    <property type="entry name" value="DNA repair protein REV1"/>
    <property type="match status" value="1"/>
</dbReference>
<dbReference type="SUPFAM" id="SSF52113">
    <property type="entry name" value="BRCT domain"/>
    <property type="match status" value="1"/>
</dbReference>
<keyword evidence="8" id="KW-0479">Metal-binding</keyword>
<dbReference type="Gene3D" id="3.30.70.270">
    <property type="match status" value="1"/>
</dbReference>
<dbReference type="GO" id="GO:0070987">
    <property type="term" value="P:error-free translesion synthesis"/>
    <property type="evidence" value="ECO:0007669"/>
    <property type="project" value="UniProtKB-ARBA"/>
</dbReference>
<dbReference type="Pfam" id="PF00817">
    <property type="entry name" value="IMS"/>
    <property type="match status" value="1"/>
</dbReference>
<proteinExistence type="inferred from homology"/>
<dbReference type="CDD" id="cd17719">
    <property type="entry name" value="BRCT_Rev1"/>
    <property type="match status" value="1"/>
</dbReference>
<dbReference type="AlphaFoldDB" id="A0A9W5YXD2"/>
<dbReference type="SUPFAM" id="SSF100879">
    <property type="entry name" value="Lesion bypass DNA polymerase (Y-family), little finger domain"/>
    <property type="match status" value="1"/>
</dbReference>
<dbReference type="InterPro" id="IPR053848">
    <property type="entry name" value="IMS_HHH_1"/>
</dbReference>
<keyword evidence="12" id="KW-0234">DNA repair</keyword>
<dbReference type="InterPro" id="IPR043502">
    <property type="entry name" value="DNA/RNA_pol_sf"/>
</dbReference>
<comment type="caution">
    <text evidence="19">The sequence shown here is derived from an EMBL/GenBank/DDBJ whole genome shotgun (WGS) entry which is preliminary data.</text>
</comment>
<evidence type="ECO:0000256" key="5">
    <source>
        <dbReference type="ARBA" id="ARBA00022634"/>
    </source>
</evidence>
<name>A0A9W5YXD2_9EURO</name>
<feature type="compositionally biased region" description="Basic and acidic residues" evidence="16">
    <location>
        <begin position="248"/>
        <end position="277"/>
    </location>
</feature>
<dbReference type="Pfam" id="PF21999">
    <property type="entry name" value="IMS_HHH_1"/>
    <property type="match status" value="1"/>
</dbReference>
<protein>
    <recommendedName>
        <fullName evidence="4">DNA repair protein REV1</fullName>
    </recommendedName>
    <alternativeName>
        <fullName evidence="15">Reversionless protein 1</fullName>
    </alternativeName>
</protein>
<feature type="compositionally biased region" description="Basic and acidic residues" evidence="16">
    <location>
        <begin position="778"/>
        <end position="798"/>
    </location>
</feature>
<keyword evidence="6 19" id="KW-0808">Transferase</keyword>
<dbReference type="Pfam" id="PF11799">
    <property type="entry name" value="IMS_C"/>
    <property type="match status" value="1"/>
</dbReference>
<comment type="function">
    <text evidence="14">Deoxycytidyl transferase involved in DNA repair. Transfers a dCMP residue from dCTP to the 3'-end of a DNA primer in a template-dependent reaction. May assist in the first step in the bypass of abasic lesions by the insertion of a nucleotide opposite the lesion. Required for normal induction of mutations by physical and chemical agents. Involved in mitochondrial DNA mutagenesis.</text>
</comment>
<sequence>MGSRLHENSSAVRKRIQNHNFDNEAGEEYEASAFGGFSDYMRRKKIKLQNRDAEIRSTAADCPPIFRGVVAHVNGYTQPSLQDLHRLIVSHGGGFLQYLNGKTDATHIIASALTPKKREEFRRYRIVKPAWVVESVKAGRMLPWDSFRLVDEGQSQKVLRFDDGRMVSQMNSPRVGYREQTDTSWYTTQLQEAASSVGKTDVQQSPPPPSEMPNKEDPGPGDGSQSDYSQFPSFASLDEISKTPRMSSPREEVRAETPERQSPLEHQDSDTNLHNQDDQPEVPSAALPLLRESIPAKPEMTSEEYNAQLLSDPHMRNSSVANPQFIQQFYSESRLHHLSTWKADLKAQLQSAAKEKLQSQLKRKKPAPGARRYIMHVDFDCFFAAVSTLKRPELQGKPVAVAHGTGSGSEIASCNYQARAHGIKNGMWMKGALQTCPELKVVPYDFPAYEEASRKFYSAILSVDGIVQSVSIDEALVDITTQCLEAGGSDGRGISEGSLYREQARADEIADDLRATVKKETGCAVSVGIGGNILLAKVALRKAKPAGQFQLKPDAVLDFIGDLTVQDLPGVGYSLGTKLEELGVKFVKDVREITRERLTTSLGPKTGVKIWEYARGIDRTEVGNEVLRKSVSAEVNWGIRFVNQTQAEDFVRSLCQELHRRLVENLVKGQQLTLKVMRRALDAPLEPVKHLGHGKCDVFNKSIVLGVATDAADILGKEAVAMLRSLSISPGDLRGLGVQMTKLQHLQAGSPSKTGQRQLNFKTSPVRASPFKASPVRKSIERHDPDILDSPQKGETESVKPVPSFGESGRPLNVSGTQFILPSQTDPKVVAELPNDIRSRLIAQARPREESRSESPCPTGRPRAAPAELPPQSELDPETLAALPEDVRAEILGYYSRPSISPGPQPTPSPAAPLPPSRPSSAGGLMMRKPTSPPKKRRGRPSTKSVGNPALTQARFVFPRATASSSATVDRQSPAAEPTDVSEDFLAALPEDIRREVLQEQQRAKMLQRPAVNPASVRPSSPLTDPTAVPTTDPPAAPEKRLVLPPLPERPTFTSQRLTSISDLRDAMSSWHEAFSEGPFEEDVLSLGRYLKRVIVDEKDLDKATSVLSWLAWLIDDEQDVNASDAFKTPDPSGQTGSSSQTAVTWEAAMKSLRTSVDEGCAERGIPPVEV</sequence>
<dbReference type="InterPro" id="IPR036420">
    <property type="entry name" value="BRCT_dom_sf"/>
</dbReference>
<dbReference type="Gene3D" id="3.40.1170.60">
    <property type="match status" value="1"/>
</dbReference>
<dbReference type="Gene3D" id="3.30.1490.100">
    <property type="entry name" value="DNA polymerase, Y-family, little finger domain"/>
    <property type="match status" value="1"/>
</dbReference>
<feature type="region of interest" description="Disordered" evidence="16">
    <location>
        <begin position="1001"/>
        <end position="1053"/>
    </location>
</feature>
<dbReference type="InterPro" id="IPR001126">
    <property type="entry name" value="UmuC"/>
</dbReference>
<dbReference type="GO" id="GO:0003887">
    <property type="term" value="F:DNA-directed DNA polymerase activity"/>
    <property type="evidence" value="ECO:0007669"/>
    <property type="project" value="InterPro"/>
</dbReference>
<accession>A0A9W5YXD2</accession>
<dbReference type="PANTHER" id="PTHR45990">
    <property type="entry name" value="DNA REPAIR PROTEIN REV1"/>
    <property type="match status" value="1"/>
</dbReference>
<feature type="region of interest" description="Disordered" evidence="16">
    <location>
        <begin position="840"/>
        <end position="982"/>
    </location>
</feature>
<dbReference type="Pfam" id="PF16727">
    <property type="entry name" value="REV1_C"/>
    <property type="match status" value="1"/>
</dbReference>
<dbReference type="InterPro" id="IPR017961">
    <property type="entry name" value="DNA_pol_Y-fam_little_finger"/>
</dbReference>
<dbReference type="PANTHER" id="PTHR45990:SF1">
    <property type="entry name" value="DNA REPAIR PROTEIN REV1"/>
    <property type="match status" value="1"/>
</dbReference>
<dbReference type="Proteomes" id="UP001143548">
    <property type="component" value="Unassembled WGS sequence"/>
</dbReference>
<dbReference type="InterPro" id="IPR036775">
    <property type="entry name" value="DNA_pol_Y-fam_lit_finger_sf"/>
</dbReference>
<feature type="compositionally biased region" description="Low complexity" evidence="16">
    <location>
        <begin position="1022"/>
        <end position="1031"/>
    </location>
</feature>
<dbReference type="Gene3D" id="3.40.50.10190">
    <property type="entry name" value="BRCT domain"/>
    <property type="match status" value="1"/>
</dbReference>
<dbReference type="SUPFAM" id="SSF56672">
    <property type="entry name" value="DNA/RNA polymerases"/>
    <property type="match status" value="1"/>
</dbReference>
<dbReference type="InterPro" id="IPR043128">
    <property type="entry name" value="Rev_trsase/Diguanyl_cyclase"/>
</dbReference>
<feature type="compositionally biased region" description="Pro residues" evidence="16">
    <location>
        <begin position="901"/>
        <end position="918"/>
    </location>
</feature>
<dbReference type="InterPro" id="IPR001357">
    <property type="entry name" value="BRCT_dom"/>
</dbReference>
<evidence type="ECO:0000256" key="1">
    <source>
        <dbReference type="ARBA" id="ARBA00001946"/>
    </source>
</evidence>
<dbReference type="InterPro" id="IPR031991">
    <property type="entry name" value="Rev1_C"/>
</dbReference>
<evidence type="ECO:0000256" key="3">
    <source>
        <dbReference type="ARBA" id="ARBA00010945"/>
    </source>
</evidence>
<dbReference type="GO" id="GO:0003684">
    <property type="term" value="F:damaged DNA binding"/>
    <property type="evidence" value="ECO:0007669"/>
    <property type="project" value="InterPro"/>
</dbReference>
<dbReference type="GO" id="GO:0006281">
    <property type="term" value="P:DNA repair"/>
    <property type="evidence" value="ECO:0007669"/>
    <property type="project" value="UniProtKB-KW"/>
</dbReference>
<reference evidence="19" key="1">
    <citation type="submission" date="2022-07" db="EMBL/GenBank/DDBJ databases">
        <title>Taxonomy of Aspergillus series Nigri: significant species reduction supported by multi-species coalescent approaches.</title>
        <authorList>
            <person name="Bian C."/>
            <person name="Kusuya Y."/>
            <person name="Sklenar F."/>
            <person name="D'hooge E."/>
            <person name="Yaguchi T."/>
            <person name="Takahashi H."/>
            <person name="Hubka V."/>
        </authorList>
    </citation>
    <scope>NUCLEOTIDE SEQUENCE</scope>
    <source>
        <strain evidence="19">CBS 733.88</strain>
    </source>
</reference>
<dbReference type="InterPro" id="IPR038401">
    <property type="entry name" value="Rev1_C_sf"/>
</dbReference>
<evidence type="ECO:0000256" key="8">
    <source>
        <dbReference type="ARBA" id="ARBA00022723"/>
    </source>
</evidence>
<dbReference type="GO" id="GO:0046872">
    <property type="term" value="F:metal ion binding"/>
    <property type="evidence" value="ECO:0007669"/>
    <property type="project" value="UniProtKB-KW"/>
</dbReference>
<dbReference type="GO" id="GO:0017125">
    <property type="term" value="F:deoxycytidyl transferase activity"/>
    <property type="evidence" value="ECO:0007669"/>
    <property type="project" value="TreeGrafter"/>
</dbReference>
<evidence type="ECO:0000256" key="16">
    <source>
        <dbReference type="SAM" id="MobiDB-lite"/>
    </source>
</evidence>
<comment type="subcellular location">
    <subcellularLocation>
        <location evidence="2">Nucleus</location>
    </subcellularLocation>
</comment>
<evidence type="ECO:0000313" key="20">
    <source>
        <dbReference type="Proteomes" id="UP001143548"/>
    </source>
</evidence>
<feature type="compositionally biased region" description="Polar residues" evidence="16">
    <location>
        <begin position="962"/>
        <end position="971"/>
    </location>
</feature>
<evidence type="ECO:0000256" key="9">
    <source>
        <dbReference type="ARBA" id="ARBA00022763"/>
    </source>
</evidence>
<keyword evidence="10" id="KW-0460">Magnesium</keyword>
<dbReference type="Gene3D" id="1.20.58.1280">
    <property type="entry name" value="DNA repair protein Rev1, C-terminal domain"/>
    <property type="match status" value="1"/>
</dbReference>
<evidence type="ECO:0000313" key="19">
    <source>
        <dbReference type="EMBL" id="GKZ23772.1"/>
    </source>
</evidence>
<evidence type="ECO:0000259" key="18">
    <source>
        <dbReference type="PROSITE" id="PS50173"/>
    </source>
</evidence>
<dbReference type="Gene3D" id="6.10.250.1490">
    <property type="match status" value="1"/>
</dbReference>
<dbReference type="InterPro" id="IPR025527">
    <property type="entry name" value="HUWE1/Rev1_UBM"/>
</dbReference>
<feature type="domain" description="UmuC" evidence="18">
    <location>
        <begin position="374"/>
        <end position="572"/>
    </location>
</feature>
<dbReference type="Gene3D" id="6.10.250.1630">
    <property type="match status" value="1"/>
</dbReference>
<keyword evidence="13" id="KW-0539">Nucleus</keyword>
<evidence type="ECO:0000256" key="12">
    <source>
        <dbReference type="ARBA" id="ARBA00023204"/>
    </source>
</evidence>
<evidence type="ECO:0000256" key="6">
    <source>
        <dbReference type="ARBA" id="ARBA00022679"/>
    </source>
</evidence>
<comment type="cofactor">
    <cofactor evidence="1">
        <name>Mg(2+)</name>
        <dbReference type="ChEBI" id="CHEBI:18420"/>
    </cofactor>
</comment>
<dbReference type="EMBL" id="BROQ01000073">
    <property type="protein sequence ID" value="GKZ23772.1"/>
    <property type="molecule type" value="Genomic_DNA"/>
</dbReference>
<evidence type="ECO:0000256" key="13">
    <source>
        <dbReference type="ARBA" id="ARBA00023242"/>
    </source>
</evidence>
<dbReference type="FunFam" id="3.40.50.10190:FF:000011">
    <property type="entry name" value="DNA repair protein REV1"/>
    <property type="match status" value="1"/>
</dbReference>
<dbReference type="GO" id="GO:0042276">
    <property type="term" value="P:error-prone translesion synthesis"/>
    <property type="evidence" value="ECO:0007669"/>
    <property type="project" value="TreeGrafter"/>
</dbReference>
<dbReference type="PROSITE" id="PS50173">
    <property type="entry name" value="UMUC"/>
    <property type="match status" value="1"/>
</dbReference>
<dbReference type="PROSITE" id="PS50172">
    <property type="entry name" value="BRCT"/>
    <property type="match status" value="1"/>
</dbReference>
<evidence type="ECO:0000256" key="14">
    <source>
        <dbReference type="ARBA" id="ARBA00058985"/>
    </source>
</evidence>
<evidence type="ECO:0000256" key="11">
    <source>
        <dbReference type="ARBA" id="ARBA00023125"/>
    </source>
</evidence>
<dbReference type="Pfam" id="PF14377">
    <property type="entry name" value="UBM"/>
    <property type="match status" value="2"/>
</dbReference>
<feature type="compositionally biased region" description="Polar residues" evidence="16">
    <location>
        <begin position="223"/>
        <end position="233"/>
    </location>
</feature>
<keyword evidence="7" id="KW-0548">Nucleotidyltransferase</keyword>
<feature type="compositionally biased region" description="Polar residues" evidence="16">
    <location>
        <begin position="191"/>
        <end position="204"/>
    </location>
</feature>
<dbReference type="Gene3D" id="1.10.150.20">
    <property type="entry name" value="5' to 3' exonuclease, C-terminal subdomain"/>
    <property type="match status" value="1"/>
</dbReference>
<keyword evidence="9" id="KW-0227">DNA damage</keyword>
<keyword evidence="11" id="KW-0238">DNA-binding</keyword>
<keyword evidence="5" id="KW-0237">DNA synthesis</keyword>
<evidence type="ECO:0000256" key="10">
    <source>
        <dbReference type="ARBA" id="ARBA00022842"/>
    </source>
</evidence>
<dbReference type="SMART" id="SM00292">
    <property type="entry name" value="BRCT"/>
    <property type="match status" value="1"/>
</dbReference>
<evidence type="ECO:0000259" key="17">
    <source>
        <dbReference type="PROSITE" id="PS50172"/>
    </source>
</evidence>
<gene>
    <name evidence="19" type="ORF">AbraCBS73388_010363</name>
</gene>
<dbReference type="CDD" id="cd01701">
    <property type="entry name" value="PolY_Rev1"/>
    <property type="match status" value="1"/>
</dbReference>
<dbReference type="Pfam" id="PF16589">
    <property type="entry name" value="BRCT_2"/>
    <property type="match status" value="1"/>
</dbReference>
<feature type="domain" description="BRCT" evidence="17">
    <location>
        <begin position="61"/>
        <end position="149"/>
    </location>
</feature>
<dbReference type="FunFam" id="3.30.1490.100:FF:000001">
    <property type="entry name" value="DNA repair protein REV1"/>
    <property type="match status" value="1"/>
</dbReference>
<organism evidence="19 20">
    <name type="scientific">Aspergillus brasiliensis</name>
    <dbReference type="NCBI Taxonomy" id="319629"/>
    <lineage>
        <taxon>Eukaryota</taxon>
        <taxon>Fungi</taxon>
        <taxon>Dikarya</taxon>
        <taxon>Ascomycota</taxon>
        <taxon>Pezizomycotina</taxon>
        <taxon>Eurotiomycetes</taxon>
        <taxon>Eurotiomycetidae</taxon>
        <taxon>Eurotiales</taxon>
        <taxon>Aspergillaceae</taxon>
        <taxon>Aspergillus</taxon>
        <taxon>Aspergillus subgen. Circumdati</taxon>
    </lineage>
</organism>
<feature type="region of interest" description="Disordered" evidence="16">
    <location>
        <begin position="191"/>
        <end position="281"/>
    </location>
</feature>